<evidence type="ECO:0000256" key="2">
    <source>
        <dbReference type="ARBA" id="ARBA00022452"/>
    </source>
</evidence>
<evidence type="ECO:0000256" key="5">
    <source>
        <dbReference type="ARBA" id="ARBA00023136"/>
    </source>
</evidence>
<dbReference type="InterPro" id="IPR011250">
    <property type="entry name" value="OMP/PagP_B-barrel"/>
</dbReference>
<evidence type="ECO:0000256" key="3">
    <source>
        <dbReference type="ARBA" id="ARBA00022692"/>
    </source>
</evidence>
<dbReference type="RefSeq" id="WP_051373097.1">
    <property type="nucleotide sequence ID" value="NZ_CBLG010000332.1"/>
</dbReference>
<dbReference type="PRINTS" id="PR00316">
    <property type="entry name" value="ENTEROVIROMP"/>
</dbReference>
<protein>
    <submittedName>
        <fullName evidence="6">Attachment invasion locus protein</fullName>
    </submittedName>
</protein>
<evidence type="ECO:0000256" key="4">
    <source>
        <dbReference type="ARBA" id="ARBA00022729"/>
    </source>
</evidence>
<dbReference type="InterPro" id="IPR000758">
    <property type="entry name" value="Enterovir_OMP"/>
</dbReference>
<dbReference type="PANTHER" id="PTHR35892">
    <property type="entry name" value="OUTER MEMBRANE PROTEIN PAGN-RELATED"/>
    <property type="match status" value="1"/>
</dbReference>
<keyword evidence="3" id="KW-0812">Transmembrane</keyword>
<dbReference type="InterPro" id="IPR051723">
    <property type="entry name" value="Bact_OM_Invasion-Related"/>
</dbReference>
<sequence length="215" mass="24218">MKKYTNSIFSGLIYIGFMSVDNAVAGDNTISIGYAQTESRLLKYNVDHIKDYIYPVGFFSDYKDQKGINIKFRHELNDKLGVISSLTYTSKFLNGNAKIQDRYGEFSTRGKYLSFIVGPTFRLNEYVSAYATAGIARTKVRNYSANYSIKQDAQGKDTYTLTDSDTFSDRKTSFTYGVGLQFNPIEPVAIDVSYERSGHGVWRASGLNIGVGYRF</sequence>
<gene>
    <name evidence="6" type="primary">ail_4</name>
    <name evidence="6" type="ORF">ERS008478_03890</name>
</gene>
<organism evidence="6 7">
    <name type="scientific">Yersinia wautersii</name>
    <dbReference type="NCBI Taxonomy" id="1341643"/>
    <lineage>
        <taxon>Bacteria</taxon>
        <taxon>Pseudomonadati</taxon>
        <taxon>Pseudomonadota</taxon>
        <taxon>Gammaproteobacteria</taxon>
        <taxon>Enterobacterales</taxon>
        <taxon>Yersiniaceae</taxon>
        <taxon>Yersinia</taxon>
    </lineage>
</organism>
<reference evidence="6 7" key="1">
    <citation type="submission" date="2015-03" db="EMBL/GenBank/DDBJ databases">
        <authorList>
            <consortium name="Pathogen Informatics"/>
            <person name="Murphy D."/>
        </authorList>
    </citation>
    <scope>NUCLEOTIDE SEQUENCE [LARGE SCALE GENOMIC DNA]</scope>
    <source>
        <strain evidence="6 7">WP-931201</strain>
    </source>
</reference>
<accession>A0ABM9TJT2</accession>
<evidence type="ECO:0000256" key="1">
    <source>
        <dbReference type="ARBA" id="ARBA00004141"/>
    </source>
</evidence>
<dbReference type="SUPFAM" id="SSF56925">
    <property type="entry name" value="OMPA-like"/>
    <property type="match status" value="1"/>
</dbReference>
<keyword evidence="7" id="KW-1185">Reference proteome</keyword>
<dbReference type="Gene3D" id="2.40.160.20">
    <property type="match status" value="1"/>
</dbReference>
<dbReference type="Proteomes" id="UP000047420">
    <property type="component" value="Unassembled WGS sequence"/>
</dbReference>
<evidence type="ECO:0000313" key="6">
    <source>
        <dbReference type="EMBL" id="CRG52221.1"/>
    </source>
</evidence>
<keyword evidence="5" id="KW-0472">Membrane</keyword>
<dbReference type="PANTHER" id="PTHR35892:SF2">
    <property type="entry name" value="OUTER MEMBRANE PROTEIN PAGN"/>
    <property type="match status" value="1"/>
</dbReference>
<evidence type="ECO:0000313" key="7">
    <source>
        <dbReference type="Proteomes" id="UP000047420"/>
    </source>
</evidence>
<comment type="caution">
    <text evidence="6">The sequence shown here is derived from an EMBL/GenBank/DDBJ whole genome shotgun (WGS) entry which is preliminary data.</text>
</comment>
<dbReference type="EMBL" id="CVMG01000041">
    <property type="protein sequence ID" value="CRG52221.1"/>
    <property type="molecule type" value="Genomic_DNA"/>
</dbReference>
<comment type="subcellular location">
    <subcellularLocation>
        <location evidence="1">Membrane</location>
        <topology evidence="1">Multi-pass membrane protein</topology>
    </subcellularLocation>
</comment>
<proteinExistence type="predicted"/>
<keyword evidence="4" id="KW-0732">Signal</keyword>
<keyword evidence="2" id="KW-1134">Transmembrane beta strand</keyword>
<dbReference type="Pfam" id="PF06316">
    <property type="entry name" value="Ail_Lom"/>
    <property type="match status" value="1"/>
</dbReference>
<name>A0ABM9TJT2_9GAMM</name>